<keyword evidence="3" id="KW-1185">Reference proteome</keyword>
<evidence type="ECO:0000313" key="3">
    <source>
        <dbReference type="Proteomes" id="UP000621266"/>
    </source>
</evidence>
<dbReference type="InterPro" id="IPR011990">
    <property type="entry name" value="TPR-like_helical_dom_sf"/>
</dbReference>
<evidence type="ECO:0008006" key="4">
    <source>
        <dbReference type="Google" id="ProtNLM"/>
    </source>
</evidence>
<gene>
    <name evidence="2" type="ORF">GCU69_32525</name>
</gene>
<dbReference type="Proteomes" id="UP000621266">
    <property type="component" value="Unassembled WGS sequence"/>
</dbReference>
<name>A0ABQ7F8W6_9ACTN</name>
<dbReference type="RefSeq" id="WP_156207981.1">
    <property type="nucleotide sequence ID" value="NZ_WHPN01000431.1"/>
</dbReference>
<feature type="region of interest" description="Disordered" evidence="1">
    <location>
        <begin position="79"/>
        <end position="100"/>
    </location>
</feature>
<proteinExistence type="predicted"/>
<evidence type="ECO:0000313" key="2">
    <source>
        <dbReference type="EMBL" id="KAF4405015.1"/>
    </source>
</evidence>
<dbReference type="SUPFAM" id="SSF48452">
    <property type="entry name" value="TPR-like"/>
    <property type="match status" value="1"/>
</dbReference>
<organism evidence="2 3">
    <name type="scientific">Streptomyces lycii</name>
    <dbReference type="NCBI Taxonomy" id="2654337"/>
    <lineage>
        <taxon>Bacteria</taxon>
        <taxon>Bacillati</taxon>
        <taxon>Actinomycetota</taxon>
        <taxon>Actinomycetes</taxon>
        <taxon>Kitasatosporales</taxon>
        <taxon>Streptomycetaceae</taxon>
        <taxon>Streptomyces</taxon>
    </lineage>
</organism>
<sequence>MPDRRTPNSSLRRLLAAGDWTYEALARAVNALGAENGTCLRYDRTSVAHWLAGTVPRPYVRELIAEALTRRLRRPVTASDLGMGPCEPGPPLDTRPPGGAPSGAVARLTTLCALNADPARRPVLEECVYRADGPDGSPWQDLLARCPAQRRPGGTPEHEREVRHLRDAVDFFHRAGDLGGRHAQTALVSYLRDDVTTRLHTGRSGGPHPALMAQAALLALVLADMYADDLRHGIAQQYHRAGVHLAAEAGDHLVGAVVLSGMGAHALDVGHCRQALRLTEAALRVAPARTPPGTRALLLTRLAPALASAGHRDRALASVAEAEEHCRRAADGGTPGPAGVCDCSRALCAFAKGRTLAALGDRAAAVAALRQSLEHRPASACRWRALTHAEIARLLLADGRLEEACAAWHRFLDDRPQWRSARADRALAGLRRELRGHAAHPRAGAVLGRAERAGKRP</sequence>
<accession>A0ABQ7F8W6</accession>
<dbReference type="Gene3D" id="1.25.40.10">
    <property type="entry name" value="Tetratricopeptide repeat domain"/>
    <property type="match status" value="2"/>
</dbReference>
<reference evidence="2 3" key="1">
    <citation type="submission" date="2019-10" db="EMBL/GenBank/DDBJ databases">
        <title>Streptomyces tenebrisbrunneis sp.nov., an endogenous actinomycete isolated from of Lycium ruthenicum.</title>
        <authorList>
            <person name="Ma L."/>
        </authorList>
    </citation>
    <scope>NUCLEOTIDE SEQUENCE [LARGE SCALE GENOMIC DNA]</scope>
    <source>
        <strain evidence="2 3">TRM 66187</strain>
    </source>
</reference>
<protein>
    <recommendedName>
        <fullName evidence="4">Transcriptional regulator</fullName>
    </recommendedName>
</protein>
<comment type="caution">
    <text evidence="2">The sequence shown here is derived from an EMBL/GenBank/DDBJ whole genome shotgun (WGS) entry which is preliminary data.</text>
</comment>
<dbReference type="EMBL" id="WHPN01000431">
    <property type="protein sequence ID" value="KAF4405015.1"/>
    <property type="molecule type" value="Genomic_DNA"/>
</dbReference>
<evidence type="ECO:0000256" key="1">
    <source>
        <dbReference type="SAM" id="MobiDB-lite"/>
    </source>
</evidence>